<dbReference type="SUPFAM" id="SSF52540">
    <property type="entry name" value="P-loop containing nucleoside triphosphate hydrolases"/>
    <property type="match status" value="1"/>
</dbReference>
<dbReference type="RefSeq" id="WP_091186695.1">
    <property type="nucleotide sequence ID" value="NZ_FOFA01000013.1"/>
</dbReference>
<dbReference type="STRING" id="1036181.SAMN05421756_11365"/>
<name>A0A1H9NB28_9ACTN</name>
<dbReference type="InterPro" id="IPR051162">
    <property type="entry name" value="T4SS_component"/>
</dbReference>
<protein>
    <submittedName>
        <fullName evidence="1">Uncharacterized protein</fullName>
    </submittedName>
</protein>
<accession>A0A1H9NB28</accession>
<evidence type="ECO:0000313" key="1">
    <source>
        <dbReference type="EMBL" id="SER33250.1"/>
    </source>
</evidence>
<proteinExistence type="predicted"/>
<dbReference type="Gene3D" id="3.40.50.300">
    <property type="entry name" value="P-loop containing nucleotide triphosphate hydrolases"/>
    <property type="match status" value="2"/>
</dbReference>
<gene>
    <name evidence="1" type="ORF">SAMN05421756_11365</name>
</gene>
<dbReference type="PANTHER" id="PTHR30121:SF6">
    <property type="entry name" value="SLR6007 PROTEIN"/>
    <property type="match status" value="1"/>
</dbReference>
<dbReference type="PANTHER" id="PTHR30121">
    <property type="entry name" value="UNCHARACTERIZED PROTEIN YJGR-RELATED"/>
    <property type="match status" value="1"/>
</dbReference>
<dbReference type="OrthoDB" id="9758751at2"/>
<dbReference type="InterPro" id="IPR027417">
    <property type="entry name" value="P-loop_NTPase"/>
</dbReference>
<dbReference type="EMBL" id="FOFA01000013">
    <property type="protein sequence ID" value="SER33250.1"/>
    <property type="molecule type" value="Genomic_DNA"/>
</dbReference>
<dbReference type="Proteomes" id="UP000198504">
    <property type="component" value="Unassembled WGS sequence"/>
</dbReference>
<sequence>MSSPLLEDGVAVDGSAQTWWAWVGVEITAATDLSQLNEFRRMDRGAAQQTLLDADRSYLAAQLGGLGACEFRWISRRVEPTVRLYVLGRTRSGTRESVLQQAASARARMLDLPRHVRGRALTSGELAAVRDPSEVSSGLAELRKRWIVEKAQRSDFKRPFFTSVPWLREAPAASWDALLRVLAELPATTMLSVGLEATSLPPNFSSLVTWYAAEYRRLCQPGERPGVGIFTESVPLGPDPGALTAATLFDDASQRYRDQGYDLRLTVASAGPVPADLLAVVSEVLGAAESSSGGFRTAQLAGSPLEVIRPTSGADAKVVLHNLSTLGHHRWQEPPAGPPPAMNQIAELQPLGRVVDLREATSALRLPYALDGTLPGFRVVRPRSAGPGVASSDGLLLGHQEGDGQPVRVPLASLTSHALVVGSTGSGKTSSVLNLLEQLWVEHHKPFLVIEPVNADRDDYRWLLGRPGFASMLVLTVGDESLAPFRLNPFEAPPGVRVGTHAASLVACFDAAFGLTGPLPFLYRKALKLMYERAGISTDEVAGPRHVGRWPRLRDLSDVFATLPDIDRYAGEVRSNISAASRLRAESLLNGSCGRTLDAASSFPWDVLLSRPVVLELAAVGDDDREQALVIAFLLNSLTAYYKASRTTSDLAHLTVIEEAHRLLRRPRPVGEDGDQSGRAAEQFANTLAENRKYGEGLVIVEQVPAKLIEDAHKNTALKIMHHLPSSDDRDAIAATMNLSEDQQTFARALDPMTAFVTHRGLGGQAGLVTVPNARQVAADARGVKEDPLPGRDVVRDRFERFAHETPQVWSELAPYPECQPCLHRCQFRGIAEVAGPRSSAVDAARMDASVYPAPGPERDALWDEVVAEYETLAGEYEEFELEARGDLAYCMFLHSVFAAFPGGRVDGLARRFRAAAVKQP</sequence>
<dbReference type="AlphaFoldDB" id="A0A1H9NB28"/>
<keyword evidence="2" id="KW-1185">Reference proteome</keyword>
<reference evidence="2" key="1">
    <citation type="submission" date="2016-10" db="EMBL/GenBank/DDBJ databases">
        <authorList>
            <person name="Varghese N."/>
            <person name="Submissions S."/>
        </authorList>
    </citation>
    <scope>NUCLEOTIDE SEQUENCE [LARGE SCALE GENOMIC DNA]</scope>
    <source>
        <strain evidence="2">CGMCC 4.6856</strain>
    </source>
</reference>
<organism evidence="1 2">
    <name type="scientific">Microlunatus flavus</name>
    <dbReference type="NCBI Taxonomy" id="1036181"/>
    <lineage>
        <taxon>Bacteria</taxon>
        <taxon>Bacillati</taxon>
        <taxon>Actinomycetota</taxon>
        <taxon>Actinomycetes</taxon>
        <taxon>Propionibacteriales</taxon>
        <taxon>Propionibacteriaceae</taxon>
        <taxon>Microlunatus</taxon>
    </lineage>
</organism>
<evidence type="ECO:0000313" key="2">
    <source>
        <dbReference type="Proteomes" id="UP000198504"/>
    </source>
</evidence>